<organism evidence="3 4">
    <name type="scientific">Chitinimonas viridis</name>
    <dbReference type="NCBI Taxonomy" id="664880"/>
    <lineage>
        <taxon>Bacteria</taxon>
        <taxon>Pseudomonadati</taxon>
        <taxon>Pseudomonadota</taxon>
        <taxon>Betaproteobacteria</taxon>
        <taxon>Neisseriales</taxon>
        <taxon>Chitinibacteraceae</taxon>
        <taxon>Chitinimonas</taxon>
    </lineage>
</organism>
<sequence length="215" mass="23186">MLYEPGTEIAQVYFPYGSVVSLLGTLGPLRTVEVAAVGREGVIGGAAALGDAVSQFHAVVQVAGMAARIPAARMRKEFKSHGSWNPELLQFNDALMGQMAQAVICNRFHTVEARLARWLLTTRDRAETERFYMTQAFLARILGVRRVGVSAAAAKLQDAGLIGYSRGHVALLDTEGLEAYACECYGLLQARCPTGHSRRPDKLPGAQAIVGRPES</sequence>
<comment type="caution">
    <text evidence="3">The sequence shown here is derived from an EMBL/GenBank/DDBJ whole genome shotgun (WGS) entry which is preliminary data.</text>
</comment>
<evidence type="ECO:0000256" key="1">
    <source>
        <dbReference type="SAM" id="MobiDB-lite"/>
    </source>
</evidence>
<evidence type="ECO:0000313" key="4">
    <source>
        <dbReference type="Proteomes" id="UP001180081"/>
    </source>
</evidence>
<name>A0ABT8B8J0_9NEIS</name>
<dbReference type="PANTHER" id="PTHR24567:SF74">
    <property type="entry name" value="HTH-TYPE TRANSCRIPTIONAL REGULATOR ARCR"/>
    <property type="match status" value="1"/>
</dbReference>
<dbReference type="InterPro" id="IPR036390">
    <property type="entry name" value="WH_DNA-bd_sf"/>
</dbReference>
<dbReference type="PANTHER" id="PTHR24567">
    <property type="entry name" value="CRP FAMILY TRANSCRIPTIONAL REGULATORY PROTEIN"/>
    <property type="match status" value="1"/>
</dbReference>
<reference evidence="3" key="2">
    <citation type="submission" date="2023-06" db="EMBL/GenBank/DDBJ databases">
        <authorList>
            <person name="Lucena T."/>
            <person name="Sun Q."/>
        </authorList>
    </citation>
    <scope>NUCLEOTIDE SEQUENCE</scope>
    <source>
        <strain evidence="3">CECT 7703</strain>
    </source>
</reference>
<dbReference type="SUPFAM" id="SSF46785">
    <property type="entry name" value="Winged helix' DNA-binding domain"/>
    <property type="match status" value="1"/>
</dbReference>
<dbReference type="Pfam" id="PF13545">
    <property type="entry name" value="HTH_Crp_2"/>
    <property type="match status" value="1"/>
</dbReference>
<dbReference type="InterPro" id="IPR050397">
    <property type="entry name" value="Env_Response_Regulators"/>
</dbReference>
<feature type="region of interest" description="Disordered" evidence="1">
    <location>
        <begin position="196"/>
        <end position="215"/>
    </location>
</feature>
<reference evidence="3" key="1">
    <citation type="journal article" date="2014" name="Int. J. Syst. Evol. Microbiol.">
        <title>Complete genome of a new Firmicutes species belonging to the dominant human colonic microbiota ('Ruminococcus bicirculans') reveals two chromosomes and a selective capacity to utilize plant glucans.</title>
        <authorList>
            <consortium name="NISC Comparative Sequencing Program"/>
            <person name="Wegmann U."/>
            <person name="Louis P."/>
            <person name="Goesmann A."/>
            <person name="Henrissat B."/>
            <person name="Duncan S.H."/>
            <person name="Flint H.J."/>
        </authorList>
    </citation>
    <scope>NUCLEOTIDE SEQUENCE</scope>
    <source>
        <strain evidence="3">CECT 7703</strain>
    </source>
</reference>
<dbReference type="PROSITE" id="PS51063">
    <property type="entry name" value="HTH_CRP_2"/>
    <property type="match status" value="1"/>
</dbReference>
<evidence type="ECO:0000259" key="2">
    <source>
        <dbReference type="PROSITE" id="PS51063"/>
    </source>
</evidence>
<feature type="domain" description="HTH crp-type" evidence="2">
    <location>
        <begin position="109"/>
        <end position="175"/>
    </location>
</feature>
<dbReference type="RefSeq" id="WP_290333713.1">
    <property type="nucleotide sequence ID" value="NZ_JAUFPU010000018.1"/>
</dbReference>
<dbReference type="EMBL" id="JAUFPU010000018">
    <property type="protein sequence ID" value="MDN3578359.1"/>
    <property type="molecule type" value="Genomic_DNA"/>
</dbReference>
<keyword evidence="4" id="KW-1185">Reference proteome</keyword>
<dbReference type="Gene3D" id="2.60.120.10">
    <property type="entry name" value="Jelly Rolls"/>
    <property type="match status" value="1"/>
</dbReference>
<accession>A0ABT8B8J0</accession>
<protein>
    <submittedName>
        <fullName evidence="3">Crp/Fnr family transcriptional regulator</fullName>
    </submittedName>
</protein>
<gene>
    <name evidence="3" type="ORF">QWZ03_16440</name>
</gene>
<dbReference type="InterPro" id="IPR012318">
    <property type="entry name" value="HTH_CRP"/>
</dbReference>
<proteinExistence type="predicted"/>
<dbReference type="InterPro" id="IPR014710">
    <property type="entry name" value="RmlC-like_jellyroll"/>
</dbReference>
<evidence type="ECO:0000313" key="3">
    <source>
        <dbReference type="EMBL" id="MDN3578359.1"/>
    </source>
</evidence>
<dbReference type="Proteomes" id="UP001180081">
    <property type="component" value="Unassembled WGS sequence"/>
</dbReference>